<gene>
    <name evidence="11" type="ORF">PLXY2_LOCUS11734</name>
</gene>
<keyword evidence="9" id="KW-0735">Signal-anchor</keyword>
<evidence type="ECO:0000256" key="8">
    <source>
        <dbReference type="ARBA" id="ARBA00023180"/>
    </source>
</evidence>
<comment type="caution">
    <text evidence="11">The sequence shown here is derived from an EMBL/GenBank/DDBJ whole genome shotgun (WGS) entry which is preliminary data.</text>
</comment>
<keyword evidence="3 9" id="KW-0808">Transferase</keyword>
<keyword evidence="9" id="KW-0119">Carbohydrate metabolism</keyword>
<comment type="similarity">
    <text evidence="2 9">Belongs to the sulfotransferase 2 family.</text>
</comment>
<keyword evidence="6 9" id="KW-0333">Golgi apparatus</keyword>
<evidence type="ECO:0000256" key="6">
    <source>
        <dbReference type="ARBA" id="ARBA00023034"/>
    </source>
</evidence>
<evidence type="ECO:0000256" key="5">
    <source>
        <dbReference type="ARBA" id="ARBA00022989"/>
    </source>
</evidence>
<evidence type="ECO:0000313" key="12">
    <source>
        <dbReference type="Proteomes" id="UP000653454"/>
    </source>
</evidence>
<protein>
    <recommendedName>
        <fullName evidence="9">Carbohydrate sulfotransferase</fullName>
        <ecNumber evidence="9">2.8.2.-</ecNumber>
    </recommendedName>
</protein>
<feature type="chain" id="PRO_5035813117" description="Carbohydrate sulfotransferase" evidence="10">
    <location>
        <begin position="21"/>
        <end position="323"/>
    </location>
</feature>
<dbReference type="GO" id="GO:0016051">
    <property type="term" value="P:carbohydrate biosynthetic process"/>
    <property type="evidence" value="ECO:0007669"/>
    <property type="project" value="InterPro"/>
</dbReference>
<evidence type="ECO:0000256" key="10">
    <source>
        <dbReference type="SAM" id="SignalP"/>
    </source>
</evidence>
<keyword evidence="10" id="KW-0732">Signal</keyword>
<name>A0A8S4G3B6_PLUXY</name>
<keyword evidence="7" id="KW-0472">Membrane</keyword>
<dbReference type="InterPro" id="IPR018011">
    <property type="entry name" value="Carb_sulfotrans_8-10"/>
</dbReference>
<dbReference type="Proteomes" id="UP000653454">
    <property type="component" value="Unassembled WGS sequence"/>
</dbReference>
<evidence type="ECO:0000256" key="2">
    <source>
        <dbReference type="ARBA" id="ARBA00006339"/>
    </source>
</evidence>
<keyword evidence="12" id="KW-1185">Reference proteome</keyword>
<dbReference type="EC" id="2.8.2.-" evidence="9"/>
<accession>A0A8S4G3B6</accession>
<dbReference type="GO" id="GO:0000139">
    <property type="term" value="C:Golgi membrane"/>
    <property type="evidence" value="ECO:0007669"/>
    <property type="project" value="UniProtKB-SubCell"/>
</dbReference>
<dbReference type="EMBL" id="CAJHNJ030000062">
    <property type="protein sequence ID" value="CAG9133488.1"/>
    <property type="molecule type" value="Genomic_DNA"/>
</dbReference>
<keyword evidence="8 9" id="KW-0325">Glycoprotein</keyword>
<feature type="signal peptide" evidence="10">
    <location>
        <begin position="1"/>
        <end position="20"/>
    </location>
</feature>
<reference evidence="11" key="1">
    <citation type="submission" date="2020-11" db="EMBL/GenBank/DDBJ databases">
        <authorList>
            <person name="Whiteford S."/>
        </authorList>
    </citation>
    <scope>NUCLEOTIDE SEQUENCE</scope>
</reference>
<organism evidence="11 12">
    <name type="scientific">Plutella xylostella</name>
    <name type="common">Diamondback moth</name>
    <name type="synonym">Plutella maculipennis</name>
    <dbReference type="NCBI Taxonomy" id="51655"/>
    <lineage>
        <taxon>Eukaryota</taxon>
        <taxon>Metazoa</taxon>
        <taxon>Ecdysozoa</taxon>
        <taxon>Arthropoda</taxon>
        <taxon>Hexapoda</taxon>
        <taxon>Insecta</taxon>
        <taxon>Pterygota</taxon>
        <taxon>Neoptera</taxon>
        <taxon>Endopterygota</taxon>
        <taxon>Lepidoptera</taxon>
        <taxon>Glossata</taxon>
        <taxon>Ditrysia</taxon>
        <taxon>Yponomeutoidea</taxon>
        <taxon>Plutellidae</taxon>
        <taxon>Plutella</taxon>
    </lineage>
</organism>
<proteinExistence type="inferred from homology"/>
<dbReference type="Pfam" id="PF03567">
    <property type="entry name" value="Sulfotransfer_2"/>
    <property type="match status" value="1"/>
</dbReference>
<evidence type="ECO:0000313" key="11">
    <source>
        <dbReference type="EMBL" id="CAG9133488.1"/>
    </source>
</evidence>
<sequence>MRVSNLGVYLLLNILFCVHGYVNDVWNNNNNVEGSGVHSIELTQSLNLARQEWIQEACRRRPPRGGLAELPPTQLDHILVSEKHKLLYCYVPKVACTNWKRTLMILEGKWNTTDVLSIPANLSHSMGMFRNLSSVPPEQRDYMLENYHKMIIVRNPFERLLSAYRNKLEGDSISAKYFQDRVGRRIIKAFRPNPSNESLEFGDDVSFEEFAQFLAGAPAELADVARNEHWQPVASLCHPCRVNYTLVGKYETLVDDALLALHTINASHIQFPRLARTSGTADKLRNYYSLLQLPLIRKLYKLYKDDFRIFNYDLKNIIGFDLG</sequence>
<dbReference type="GO" id="GO:0008146">
    <property type="term" value="F:sulfotransferase activity"/>
    <property type="evidence" value="ECO:0007669"/>
    <property type="project" value="InterPro"/>
</dbReference>
<evidence type="ECO:0000256" key="4">
    <source>
        <dbReference type="ARBA" id="ARBA00022692"/>
    </source>
</evidence>
<dbReference type="PANTHER" id="PTHR12137">
    <property type="entry name" value="CARBOHYDRATE SULFOTRANSFERASE"/>
    <property type="match status" value="1"/>
</dbReference>
<dbReference type="InterPro" id="IPR005331">
    <property type="entry name" value="Sulfotransferase"/>
</dbReference>
<evidence type="ECO:0000256" key="3">
    <source>
        <dbReference type="ARBA" id="ARBA00022679"/>
    </source>
</evidence>
<dbReference type="AlphaFoldDB" id="A0A8S4G3B6"/>
<evidence type="ECO:0000256" key="9">
    <source>
        <dbReference type="RuleBase" id="RU364020"/>
    </source>
</evidence>
<evidence type="ECO:0000256" key="7">
    <source>
        <dbReference type="ARBA" id="ARBA00023136"/>
    </source>
</evidence>
<comment type="subcellular location">
    <subcellularLocation>
        <location evidence="1 9">Golgi apparatus membrane</location>
        <topology evidence="1 9">Single-pass type II membrane protein</topology>
    </subcellularLocation>
</comment>
<keyword evidence="5" id="KW-1133">Transmembrane helix</keyword>
<evidence type="ECO:0000256" key="1">
    <source>
        <dbReference type="ARBA" id="ARBA00004323"/>
    </source>
</evidence>
<dbReference type="PANTHER" id="PTHR12137:SF54">
    <property type="entry name" value="CARBOHYDRATE SULFOTRANSFERASE"/>
    <property type="match status" value="1"/>
</dbReference>
<keyword evidence="4" id="KW-0812">Transmembrane</keyword>